<reference evidence="1" key="1">
    <citation type="submission" date="2018-01" db="EMBL/GenBank/DDBJ databases">
        <title>An insight into the sialome of Amazonian anophelines.</title>
        <authorList>
            <person name="Ribeiro J.M."/>
            <person name="Scarpassa V."/>
            <person name="Calvo E."/>
        </authorList>
    </citation>
    <scope>NUCLEOTIDE SEQUENCE</scope>
    <source>
        <tissue evidence="1">Salivary glands</tissue>
    </source>
</reference>
<organism evidence="1">
    <name type="scientific">Anopheles triannulatus</name>
    <dbReference type="NCBI Taxonomy" id="58253"/>
    <lineage>
        <taxon>Eukaryota</taxon>
        <taxon>Metazoa</taxon>
        <taxon>Ecdysozoa</taxon>
        <taxon>Arthropoda</taxon>
        <taxon>Hexapoda</taxon>
        <taxon>Insecta</taxon>
        <taxon>Pterygota</taxon>
        <taxon>Neoptera</taxon>
        <taxon>Endopterygota</taxon>
        <taxon>Diptera</taxon>
        <taxon>Nematocera</taxon>
        <taxon>Culicoidea</taxon>
        <taxon>Culicidae</taxon>
        <taxon>Anophelinae</taxon>
        <taxon>Anopheles</taxon>
    </lineage>
</organism>
<accession>A0A2M4B597</accession>
<dbReference type="EMBL" id="GGFK01014849">
    <property type="protein sequence ID" value="MBW48170.1"/>
    <property type="molecule type" value="Transcribed_RNA"/>
</dbReference>
<protein>
    <submittedName>
        <fullName evidence="1">Putative secreted protein</fullName>
    </submittedName>
</protein>
<sequence length="87" mass="9082">MSPPPVPSVKALPPLLLGGVVAVRRSLCLCFYLALATEGTPFASIEFAHFLLGGRRMQRDLDAAGKASPSSWSVARASSATSLCFGC</sequence>
<proteinExistence type="predicted"/>
<evidence type="ECO:0000313" key="1">
    <source>
        <dbReference type="EMBL" id="MBW48170.1"/>
    </source>
</evidence>
<name>A0A2M4B597_9DIPT</name>
<dbReference type="AlphaFoldDB" id="A0A2M4B597"/>